<keyword evidence="2" id="KW-1185">Reference proteome</keyword>
<dbReference type="OrthoDB" id="618894at2"/>
<protein>
    <submittedName>
        <fullName evidence="1">Uncharacterized protein</fullName>
    </submittedName>
</protein>
<dbReference type="EMBL" id="CP030041">
    <property type="protein sequence ID" value="AWW31430.1"/>
    <property type="molecule type" value="Genomic_DNA"/>
</dbReference>
<dbReference type="KEGG" id="est:DN752_15590"/>
<name>A0A2Z4IL31_9BACT</name>
<organism evidence="1 2">
    <name type="scientific">Echinicola strongylocentroti</name>
    <dbReference type="NCBI Taxonomy" id="1795355"/>
    <lineage>
        <taxon>Bacteria</taxon>
        <taxon>Pseudomonadati</taxon>
        <taxon>Bacteroidota</taxon>
        <taxon>Cytophagia</taxon>
        <taxon>Cytophagales</taxon>
        <taxon>Cyclobacteriaceae</taxon>
        <taxon>Echinicola</taxon>
    </lineage>
</organism>
<sequence length="418" mass="46337">MKINHFMLACSLLLATSCTEDEFIDVTESPSTEPLHSISSTTTTINSSYTDESSFVSSLASHGFETPATLNLNRTATTSGYNSVYGFNIPSDRQVTGFKWNSGDQQTEDWRPQGITGFQWSGRRFLLVSWYAVGPSQIPGVENQHKGARVSLVDITDMNDIKYRHILLVQDVNNPFYNPSSQYTQLGEFGPVRVHAGGVAYYDEKLYVASTQLGIRVFDLNKIVEVSGDTSKSRLGEETDGTLRAFNYRYILPQSGYYDIPNAEPFSCVALGEDSASNPRLWTGQYISSSSSSTPTVHGFLLNGQGEIPSSSPVEVVIPKDNATGNNGPVYNMQGVYRNGTTTIMTATGKSSYQGSTARLVRYHDGASNGSRYRWPHGAEDLYYEQSSGYLWNITEYETSKYGQDNRCVFAVRYSDYD</sequence>
<accession>A0A2Z4IL31</accession>
<dbReference type="AlphaFoldDB" id="A0A2Z4IL31"/>
<reference evidence="1 2" key="1">
    <citation type="submission" date="2018-06" db="EMBL/GenBank/DDBJ databases">
        <title>Echinicola strongylocentroti sp. nov., isolated from a sea urchin Strongylocentrotus intermedius.</title>
        <authorList>
            <person name="Bae S.S."/>
        </authorList>
    </citation>
    <scope>NUCLEOTIDE SEQUENCE [LARGE SCALE GENOMIC DNA]</scope>
    <source>
        <strain evidence="1 2">MEBiC08714</strain>
    </source>
</reference>
<gene>
    <name evidence="1" type="ORF">DN752_15590</name>
</gene>
<proteinExistence type="predicted"/>
<evidence type="ECO:0000313" key="1">
    <source>
        <dbReference type="EMBL" id="AWW31430.1"/>
    </source>
</evidence>
<dbReference type="Proteomes" id="UP000248688">
    <property type="component" value="Chromosome"/>
</dbReference>
<dbReference type="RefSeq" id="WP_112784806.1">
    <property type="nucleotide sequence ID" value="NZ_CP030041.1"/>
</dbReference>
<evidence type="ECO:0000313" key="2">
    <source>
        <dbReference type="Proteomes" id="UP000248688"/>
    </source>
</evidence>
<dbReference type="PROSITE" id="PS51257">
    <property type="entry name" value="PROKAR_LIPOPROTEIN"/>
    <property type="match status" value="1"/>
</dbReference>